<evidence type="ECO:0000256" key="2">
    <source>
        <dbReference type="SAM" id="SignalP"/>
    </source>
</evidence>
<dbReference type="AlphaFoldDB" id="A0A1Q9E6K7"/>
<evidence type="ECO:0000313" key="3">
    <source>
        <dbReference type="EMBL" id="OLQ03057.1"/>
    </source>
</evidence>
<gene>
    <name evidence="3" type="ORF">AK812_SmicGene14036</name>
</gene>
<comment type="caution">
    <text evidence="3">The sequence shown here is derived from an EMBL/GenBank/DDBJ whole genome shotgun (WGS) entry which is preliminary data.</text>
</comment>
<sequence length="744" mass="81630">MWEKALVALAVLLTRSLEKSRQPWQLYTCPPCECECVLKVAGANEKEVPPAAVLSPRQWGLATVLLLLSHVGTGRRGLGVLEYESGESGTPMTAPVYKFKQEVSNEFVEEEILEALAAAPSQLWRDSGCGGEMVVLPDGGLSVVWCPAGGSGERVGQRSFMLGLRRSLQALVLWTTARARRNLKPALWCISRTERGLGSRIGRLWTPSSSGRGGGQAFELFARGDEDERCWKGGCNNKDKKQGRKPLSRGPASPSTVRARRPEAHLALARFSVNPWPSMEMLFLYHSLGTVLALIHLAGFDDDSRWSVVAVNAAQKAVHERIVLPGQIASYERGVVLATRASSVDRDEVAEAQKAMLRDVPGIVLVGHATMRAMLNRGLLRCFVVLGHGDMQTGPLGVRMSGGDFTVDQAPFTHKEPVRLLECRTIFSTMETPFESCAGDGLSRSTMSPTMTAEPGRQRAGIGNRGQERKVEIFTNLEAEAANKRCRNPLAQDVEVDTKAALDVALSDYAGFLFVSGEDMALYNELTFSTHFRPSEALHLKAVDCVAKMPGGSQHKLLDDVRAPFLDRVLAKHVPARLSKDGEDANLYTFSAMEYLALWKQAVETLQVPYPNRRGGAGRDHLLKLRSVGSIQRWGRWAVDAPACIHDKPGRLQKMVSKHGKWSEFGEMVCRNFEPCTGESKSNFCGKQFLSLFGRASELAKAIAEASGRSAVIDIPRRMPGMILDVFHRGIIFALLFRFSSSLA</sequence>
<name>A0A1Q9E6K7_SYMMI</name>
<feature type="chain" id="PRO_5043523127" evidence="2">
    <location>
        <begin position="19"/>
        <end position="744"/>
    </location>
</feature>
<keyword evidence="2" id="KW-0732">Signal</keyword>
<organism evidence="3 4">
    <name type="scientific">Symbiodinium microadriaticum</name>
    <name type="common">Dinoflagellate</name>
    <name type="synonym">Zooxanthella microadriatica</name>
    <dbReference type="NCBI Taxonomy" id="2951"/>
    <lineage>
        <taxon>Eukaryota</taxon>
        <taxon>Sar</taxon>
        <taxon>Alveolata</taxon>
        <taxon>Dinophyceae</taxon>
        <taxon>Suessiales</taxon>
        <taxon>Symbiodiniaceae</taxon>
        <taxon>Symbiodinium</taxon>
    </lineage>
</organism>
<keyword evidence="4" id="KW-1185">Reference proteome</keyword>
<feature type="region of interest" description="Disordered" evidence="1">
    <location>
        <begin position="438"/>
        <end position="464"/>
    </location>
</feature>
<evidence type="ECO:0000313" key="4">
    <source>
        <dbReference type="Proteomes" id="UP000186817"/>
    </source>
</evidence>
<evidence type="ECO:0000256" key="1">
    <source>
        <dbReference type="SAM" id="MobiDB-lite"/>
    </source>
</evidence>
<feature type="region of interest" description="Disordered" evidence="1">
    <location>
        <begin position="234"/>
        <end position="259"/>
    </location>
</feature>
<accession>A0A1Q9E6K7</accession>
<proteinExistence type="predicted"/>
<feature type="signal peptide" evidence="2">
    <location>
        <begin position="1"/>
        <end position="18"/>
    </location>
</feature>
<dbReference type="EMBL" id="LSRX01000248">
    <property type="protein sequence ID" value="OLQ03057.1"/>
    <property type="molecule type" value="Genomic_DNA"/>
</dbReference>
<reference evidence="3 4" key="1">
    <citation type="submission" date="2016-02" db="EMBL/GenBank/DDBJ databases">
        <title>Genome analysis of coral dinoflagellate symbionts highlights evolutionary adaptations to a symbiotic lifestyle.</title>
        <authorList>
            <person name="Aranda M."/>
            <person name="Li Y."/>
            <person name="Liew Y.J."/>
            <person name="Baumgarten S."/>
            <person name="Simakov O."/>
            <person name="Wilson M."/>
            <person name="Piel J."/>
            <person name="Ashoor H."/>
            <person name="Bougouffa S."/>
            <person name="Bajic V.B."/>
            <person name="Ryu T."/>
            <person name="Ravasi T."/>
            <person name="Bayer T."/>
            <person name="Micklem G."/>
            <person name="Kim H."/>
            <person name="Bhak J."/>
            <person name="Lajeunesse T.C."/>
            <person name="Voolstra C.R."/>
        </authorList>
    </citation>
    <scope>NUCLEOTIDE SEQUENCE [LARGE SCALE GENOMIC DNA]</scope>
    <source>
        <strain evidence="3 4">CCMP2467</strain>
    </source>
</reference>
<dbReference type="Proteomes" id="UP000186817">
    <property type="component" value="Unassembled WGS sequence"/>
</dbReference>
<protein>
    <submittedName>
        <fullName evidence="3">Uncharacterized protein</fullName>
    </submittedName>
</protein>
<dbReference type="OrthoDB" id="408655at2759"/>